<dbReference type="AlphaFoldDB" id="A0A7U6GHL8"/>
<evidence type="ECO:0000313" key="4">
    <source>
        <dbReference type="Proteomes" id="UP000031631"/>
    </source>
</evidence>
<dbReference type="PANTHER" id="PTHR46229">
    <property type="entry name" value="BOLA TRANSCRIPTION REGULATOR"/>
    <property type="match status" value="1"/>
</dbReference>
<dbReference type="KEGG" id="tbn:TBH_C0867"/>
<proteinExistence type="inferred from homology"/>
<evidence type="ECO:0008006" key="5">
    <source>
        <dbReference type="Google" id="ProtNLM"/>
    </source>
</evidence>
<dbReference type="InterPro" id="IPR050961">
    <property type="entry name" value="BolA/IbaG_stress_morph_reg"/>
</dbReference>
<dbReference type="InterPro" id="IPR036065">
    <property type="entry name" value="BolA-like_sf"/>
</dbReference>
<dbReference type="SUPFAM" id="SSF82657">
    <property type="entry name" value="BolA-like"/>
    <property type="match status" value="1"/>
</dbReference>
<accession>A0A7U6GHL8</accession>
<comment type="similarity">
    <text evidence="1 2">Belongs to the BolA/IbaG family.</text>
</comment>
<dbReference type="InterPro" id="IPR002634">
    <property type="entry name" value="BolA"/>
</dbReference>
<sequence length="79" mass="8550">MTMETSRIEELIQAGLPDAQATVTGDGRHFEAAVVSAAFEGKSLIQRHRMVLDTVRAQIDSDELHALSITSARTPAEIS</sequence>
<dbReference type="PIRSF" id="PIRSF003113">
    <property type="entry name" value="BolA"/>
    <property type="match status" value="1"/>
</dbReference>
<dbReference type="Gene3D" id="3.30.300.90">
    <property type="entry name" value="BolA-like"/>
    <property type="match status" value="1"/>
</dbReference>
<name>A0A7U6GHL8_9GAMM</name>
<protein>
    <recommendedName>
        <fullName evidence="5">BolA/IbaG family iron-sulfur metabolism protein</fullName>
    </recommendedName>
</protein>
<evidence type="ECO:0000256" key="2">
    <source>
        <dbReference type="RuleBase" id="RU003860"/>
    </source>
</evidence>
<evidence type="ECO:0000313" key="3">
    <source>
        <dbReference type="EMBL" id="BAO43801.1"/>
    </source>
</evidence>
<dbReference type="PANTHER" id="PTHR46229:SF2">
    <property type="entry name" value="BOLA-LIKE PROTEIN 1"/>
    <property type="match status" value="1"/>
</dbReference>
<keyword evidence="4" id="KW-1185">Reference proteome</keyword>
<organism evidence="3 4">
    <name type="scientific">Thiolapillus brandeum</name>
    <dbReference type="NCBI Taxonomy" id="1076588"/>
    <lineage>
        <taxon>Bacteria</taxon>
        <taxon>Pseudomonadati</taxon>
        <taxon>Pseudomonadota</taxon>
        <taxon>Gammaproteobacteria</taxon>
        <taxon>Chromatiales</taxon>
        <taxon>Sedimenticolaceae</taxon>
        <taxon>Thiolapillus</taxon>
    </lineage>
</organism>
<gene>
    <name evidence="3" type="ORF">TBH_C0867</name>
</gene>
<evidence type="ECO:0000256" key="1">
    <source>
        <dbReference type="ARBA" id="ARBA00005578"/>
    </source>
</evidence>
<dbReference type="Proteomes" id="UP000031631">
    <property type="component" value="Chromosome"/>
</dbReference>
<dbReference type="EMBL" id="AP012273">
    <property type="protein sequence ID" value="BAO43801.1"/>
    <property type="molecule type" value="Genomic_DNA"/>
</dbReference>
<dbReference type="Pfam" id="PF01722">
    <property type="entry name" value="BolA"/>
    <property type="match status" value="1"/>
</dbReference>
<reference evidence="3 4" key="1">
    <citation type="journal article" date="2014" name="PLoS ONE">
        <title>Physiological and genomic features of a novel sulfur-oxidizing gammaproteobacterium belonging to a previously uncultivated symbiotic lineage isolated from a hydrothermal vent.</title>
        <authorList>
            <person name="Nunoura T."/>
            <person name="Takaki Y."/>
            <person name="Kazama H."/>
            <person name="Kakuta J."/>
            <person name="Shimamura S."/>
            <person name="Makita H."/>
            <person name="Hirai M."/>
            <person name="Miyazaki M."/>
            <person name="Takai K."/>
        </authorList>
    </citation>
    <scope>NUCLEOTIDE SEQUENCE [LARGE SCALE GENOMIC DNA]</scope>
    <source>
        <strain evidence="3 4">Hiromi1</strain>
    </source>
</reference>